<dbReference type="AlphaFoldDB" id="A0A1U9MDW0"/>
<feature type="chain" id="PRO_5013250989" description="TraB family protein" evidence="1">
    <location>
        <begin position="40"/>
        <end position="375"/>
    </location>
</feature>
<accession>A0A1U9MDW0</accession>
<feature type="signal peptide" evidence="1">
    <location>
        <begin position="1"/>
        <end position="39"/>
    </location>
</feature>
<dbReference type="InterPro" id="IPR047111">
    <property type="entry name" value="YbaP-like"/>
</dbReference>
<dbReference type="EMBL" id="CP015820">
    <property type="protein sequence ID" value="AQT43712.1"/>
    <property type="molecule type" value="Genomic_DNA"/>
</dbReference>
<dbReference type="RefSeq" id="WP_078040257.1">
    <property type="nucleotide sequence ID" value="NZ_CP015820.1"/>
</dbReference>
<evidence type="ECO:0000256" key="1">
    <source>
        <dbReference type="SAM" id="SignalP"/>
    </source>
</evidence>
<dbReference type="PANTHER" id="PTHR40590">
    <property type="entry name" value="CYTOPLASMIC PROTEIN-RELATED"/>
    <property type="match status" value="1"/>
</dbReference>
<organism evidence="2 3">
    <name type="scientific">Bartonella apihabitans</name>
    <dbReference type="NCBI Taxonomy" id="2750929"/>
    <lineage>
        <taxon>Bacteria</taxon>
        <taxon>Pseudomonadati</taxon>
        <taxon>Pseudomonadota</taxon>
        <taxon>Alphaproteobacteria</taxon>
        <taxon>Hyphomicrobiales</taxon>
        <taxon>Bartonellaceae</taxon>
        <taxon>Bartonella</taxon>
    </lineage>
</organism>
<reference evidence="2 3" key="1">
    <citation type="submission" date="2016-11" db="EMBL/GenBank/DDBJ databases">
        <title>Comparative genomics of Bartonella apis.</title>
        <authorList>
            <person name="Engel P."/>
        </authorList>
    </citation>
    <scope>NUCLEOTIDE SEQUENCE [LARGE SCALE GENOMIC DNA]</scope>
    <source>
        <strain evidence="2 3">BBC0178</strain>
    </source>
</reference>
<evidence type="ECO:0000313" key="2">
    <source>
        <dbReference type="EMBL" id="AQT43712.1"/>
    </source>
</evidence>
<dbReference type="InterPro" id="IPR002816">
    <property type="entry name" value="TraB/PrgY/GumN_fam"/>
</dbReference>
<dbReference type="PANTHER" id="PTHR40590:SF1">
    <property type="entry name" value="CYTOPLASMIC PROTEIN"/>
    <property type="match status" value="1"/>
</dbReference>
<keyword evidence="3" id="KW-1185">Reference proteome</keyword>
<proteinExistence type="predicted"/>
<name>A0A1U9MDW0_9HYPH</name>
<gene>
    <name evidence="2" type="ORF">BBC0178_022870</name>
</gene>
<dbReference type="Pfam" id="PF01963">
    <property type="entry name" value="TraB_PrgY_gumN"/>
    <property type="match status" value="1"/>
</dbReference>
<evidence type="ECO:0000313" key="3">
    <source>
        <dbReference type="Proteomes" id="UP000189660"/>
    </source>
</evidence>
<dbReference type="KEGG" id="bapa:BBC0178_022870"/>
<sequence>MMQKKSRIYFKTISRLSRHFAFLLALFAGTFCFSSPALSEDETAPQPKLFEKFLPKALLEQKNQAEPPVCSGEDLTKKFSKEENRKFLSRAGKIKNGNARFWRVEKKGTEPSYLFGTMHVTDPEIVNLAPRVKTALENADRVALELSEAADDNGKAMATKLLASPDFLTAKKGERFKDGLSRQEFNKLKATFENHNLPFDLISNNKPWFVWMTLSLPACEARREAHGYHALDVEIGQNAKKLGKPVIGLETFDEQLSAIEKLPLSFQARSIEDYLENPKFYVNMFYTETQLYKQSRIGEILVLDTMFKTTISKKDQEIFKDILVTKRNLRMSQRALPLIEQGNSFIAVGAAHMVGDSGLVEQLRKHGYKVSPIKF</sequence>
<keyword evidence="1" id="KW-0732">Signal</keyword>
<dbReference type="OrthoDB" id="9806326at2"/>
<evidence type="ECO:0008006" key="4">
    <source>
        <dbReference type="Google" id="ProtNLM"/>
    </source>
</evidence>
<dbReference type="CDD" id="cd14789">
    <property type="entry name" value="Tiki"/>
    <property type="match status" value="1"/>
</dbReference>
<protein>
    <recommendedName>
        <fullName evidence="4">TraB family protein</fullName>
    </recommendedName>
</protein>
<dbReference type="Proteomes" id="UP000189660">
    <property type="component" value="Chromosome"/>
</dbReference>